<keyword evidence="14" id="KW-0844">Vision</keyword>
<evidence type="ECO:0000256" key="11">
    <source>
        <dbReference type="ARBA" id="ARBA00023157"/>
    </source>
</evidence>
<feature type="chain" id="PRO_5035232971" description="Leucine-rich repeat, immunoglobulin-like domain and transmembrane domain-containing protein 1" evidence="23">
    <location>
        <begin position="18"/>
        <end position="736"/>
    </location>
</feature>
<dbReference type="GO" id="GO:0045202">
    <property type="term" value="C:synapse"/>
    <property type="evidence" value="ECO:0007669"/>
    <property type="project" value="Ensembl"/>
</dbReference>
<dbReference type="InterPro" id="IPR013098">
    <property type="entry name" value="Ig_I-set"/>
</dbReference>
<evidence type="ECO:0000256" key="7">
    <source>
        <dbReference type="ARBA" id="ARBA00022737"/>
    </source>
</evidence>
<evidence type="ECO:0000256" key="9">
    <source>
        <dbReference type="ARBA" id="ARBA00022989"/>
    </source>
</evidence>
<dbReference type="FunFam" id="3.80.10.10:FF:000058">
    <property type="entry name" value="immunoglobulin superfamily containing leucine-rich repeat protein 2"/>
    <property type="match status" value="1"/>
</dbReference>
<evidence type="ECO:0000256" key="1">
    <source>
        <dbReference type="ARBA" id="ARBA00004115"/>
    </source>
</evidence>
<keyword evidence="11" id="KW-1015">Disulfide bond</keyword>
<dbReference type="GO" id="GO:0030425">
    <property type="term" value="C:dendrite"/>
    <property type="evidence" value="ECO:0007669"/>
    <property type="project" value="UniProtKB-SubCell"/>
</dbReference>
<dbReference type="InterPro" id="IPR007110">
    <property type="entry name" value="Ig-like_dom"/>
</dbReference>
<evidence type="ECO:0000259" key="24">
    <source>
        <dbReference type="PROSITE" id="PS50835"/>
    </source>
</evidence>
<proteinExistence type="predicted"/>
<dbReference type="AlphaFoldDB" id="A0A096P4E2"/>
<dbReference type="PROSITE" id="PS50853">
    <property type="entry name" value="FN3"/>
    <property type="match status" value="1"/>
</dbReference>
<evidence type="ECO:0000256" key="23">
    <source>
        <dbReference type="SAM" id="SignalP"/>
    </source>
</evidence>
<keyword evidence="4" id="KW-0433">Leucine-rich repeat</keyword>
<dbReference type="InterPro" id="IPR036116">
    <property type="entry name" value="FN3_sf"/>
</dbReference>
<dbReference type="Proteomes" id="UP000028761">
    <property type="component" value="Chromosome 11"/>
</dbReference>
<keyword evidence="15" id="KW-0393">Immunoglobulin domain</keyword>
<dbReference type="FunFam" id="2.60.40.10:FF:000928">
    <property type="entry name" value="Leucine rich repeat, Ig-like and transmembrane domains 1"/>
    <property type="match status" value="1"/>
</dbReference>
<dbReference type="InterPro" id="IPR003961">
    <property type="entry name" value="FN3_dom"/>
</dbReference>
<reference evidence="26" key="2">
    <citation type="submission" date="2025-08" db="UniProtKB">
        <authorList>
            <consortium name="Ensembl"/>
        </authorList>
    </citation>
    <scope>IDENTIFICATION</scope>
</reference>
<dbReference type="SUPFAM" id="SSF48726">
    <property type="entry name" value="Immunoglobulin"/>
    <property type="match status" value="1"/>
</dbReference>
<organism evidence="26 27">
    <name type="scientific">Papio anubis</name>
    <name type="common">Olive baboon</name>
    <dbReference type="NCBI Taxonomy" id="9555"/>
    <lineage>
        <taxon>Eukaryota</taxon>
        <taxon>Metazoa</taxon>
        <taxon>Chordata</taxon>
        <taxon>Craniata</taxon>
        <taxon>Vertebrata</taxon>
        <taxon>Euteleostomi</taxon>
        <taxon>Mammalia</taxon>
        <taxon>Eutheria</taxon>
        <taxon>Euarchontoglires</taxon>
        <taxon>Primates</taxon>
        <taxon>Haplorrhini</taxon>
        <taxon>Catarrhini</taxon>
        <taxon>Cercopithecidae</taxon>
        <taxon>Cercopithecinae</taxon>
        <taxon>Papio</taxon>
    </lineage>
</organism>
<evidence type="ECO:0000313" key="26">
    <source>
        <dbReference type="Ensembl" id="ENSPANP00000020217.3"/>
    </source>
</evidence>
<keyword evidence="10 22" id="KW-0472">Membrane</keyword>
<comment type="subcellular location">
    <subcellularLocation>
        <location evidence="2">Cell projection</location>
        <location evidence="2">Dendrite</location>
    </subcellularLocation>
    <subcellularLocation>
        <location evidence="1">Endoplasmic reticulum membrane</location>
        <topology evidence="1">Single-pass type I membrane protein</topology>
    </subcellularLocation>
</comment>
<reference evidence="26" key="3">
    <citation type="submission" date="2025-09" db="UniProtKB">
        <authorList>
            <consortium name="Ensembl"/>
        </authorList>
    </citation>
    <scope>IDENTIFICATION</scope>
</reference>
<evidence type="ECO:0000256" key="15">
    <source>
        <dbReference type="ARBA" id="ARBA00023319"/>
    </source>
</evidence>
<dbReference type="InterPro" id="IPR032675">
    <property type="entry name" value="LRR_dom_sf"/>
</dbReference>
<protein>
    <recommendedName>
        <fullName evidence="17">Leucine-rich repeat, immunoglobulin-like domain and transmembrane domain-containing protein 1</fullName>
    </recommendedName>
    <alternativeName>
        <fullName evidence="18">Leucine-rich repeat-containing protein 21</fullName>
    </alternativeName>
    <alternativeName>
        <fullName evidence="20">Photoreceptor-associated LRR superfamily protein</fullName>
    </alternativeName>
    <alternativeName>
        <fullName evidence="19">Retina-specific protein PAL</fullName>
    </alternativeName>
</protein>
<dbReference type="FunFam" id="2.60.40.10:FF:000744">
    <property type="entry name" value="Leucine rich repeat, Ig-like and transmembrane domains 1"/>
    <property type="match status" value="1"/>
</dbReference>
<evidence type="ECO:0000259" key="25">
    <source>
        <dbReference type="PROSITE" id="PS50853"/>
    </source>
</evidence>
<dbReference type="CTD" id="26103"/>
<keyword evidence="6 23" id="KW-0732">Signal</keyword>
<gene>
    <name evidence="26" type="primary">LRIT1</name>
</gene>
<keyword evidence="12" id="KW-0325">Glycoprotein</keyword>
<dbReference type="InterPro" id="IPR003599">
    <property type="entry name" value="Ig_sub"/>
</dbReference>
<feature type="region of interest" description="Disordered" evidence="21">
    <location>
        <begin position="30"/>
        <end position="67"/>
    </location>
</feature>
<evidence type="ECO:0000256" key="18">
    <source>
        <dbReference type="ARBA" id="ARBA00075045"/>
    </source>
</evidence>
<dbReference type="eggNOG" id="KOG0619">
    <property type="taxonomic scope" value="Eukaryota"/>
</dbReference>
<keyword evidence="8" id="KW-0256">Endoplasmic reticulum</keyword>
<dbReference type="RefSeq" id="XP_003903731.5">
    <property type="nucleotide sequence ID" value="XM_003903682.5"/>
</dbReference>
<dbReference type="GO" id="GO:0007602">
    <property type="term" value="P:phototransduction"/>
    <property type="evidence" value="ECO:0007669"/>
    <property type="project" value="Ensembl"/>
</dbReference>
<evidence type="ECO:0000256" key="4">
    <source>
        <dbReference type="ARBA" id="ARBA00022614"/>
    </source>
</evidence>
<accession>A0A096P4E2</accession>
<evidence type="ECO:0000256" key="6">
    <source>
        <dbReference type="ARBA" id="ARBA00022729"/>
    </source>
</evidence>
<dbReference type="GeneID" id="101009676"/>
<dbReference type="InterPro" id="IPR013783">
    <property type="entry name" value="Ig-like_fold"/>
</dbReference>
<evidence type="ECO:0000313" key="27">
    <source>
        <dbReference type="Proteomes" id="UP000028761"/>
    </source>
</evidence>
<dbReference type="InterPro" id="IPR050467">
    <property type="entry name" value="LRFN"/>
</dbReference>
<keyword evidence="5 22" id="KW-0812">Transmembrane</keyword>
<dbReference type="InterPro" id="IPR003591">
    <property type="entry name" value="Leu-rich_rpt_typical-subtyp"/>
</dbReference>
<dbReference type="SUPFAM" id="SSF52058">
    <property type="entry name" value="L domain-like"/>
    <property type="match status" value="1"/>
</dbReference>
<dbReference type="Gene3D" id="2.60.40.10">
    <property type="entry name" value="Immunoglobulins"/>
    <property type="match status" value="2"/>
</dbReference>
<keyword evidence="9 22" id="KW-1133">Transmembrane helix</keyword>
<dbReference type="SMART" id="SM00369">
    <property type="entry name" value="LRR_TYP"/>
    <property type="match status" value="4"/>
</dbReference>
<dbReference type="Pfam" id="PF07679">
    <property type="entry name" value="I-set"/>
    <property type="match status" value="1"/>
</dbReference>
<keyword evidence="3" id="KW-0716">Sensory transduction</keyword>
<dbReference type="InterPro" id="IPR036179">
    <property type="entry name" value="Ig-like_dom_sf"/>
</dbReference>
<dbReference type="GO" id="GO:0043083">
    <property type="term" value="C:synaptic cleft"/>
    <property type="evidence" value="ECO:0007669"/>
    <property type="project" value="Ensembl"/>
</dbReference>
<dbReference type="CDD" id="cd00063">
    <property type="entry name" value="FN3"/>
    <property type="match status" value="1"/>
</dbReference>
<evidence type="ECO:0000256" key="8">
    <source>
        <dbReference type="ARBA" id="ARBA00022824"/>
    </source>
</evidence>
<name>A0A096P4E2_PAPAN</name>
<evidence type="ECO:0000256" key="10">
    <source>
        <dbReference type="ARBA" id="ARBA00023136"/>
    </source>
</evidence>
<dbReference type="Gene3D" id="3.80.10.10">
    <property type="entry name" value="Ribonuclease Inhibitor"/>
    <property type="match status" value="1"/>
</dbReference>
<dbReference type="PANTHER" id="PTHR45842:SF9">
    <property type="entry name" value="LEUCINE-RICH REPEAT, IMMUNOGLOBULIN-LIKE DOMAIN AND TRANSMEMBRANE DOMAIN-CONTAINING PROTEIN 1"/>
    <property type="match status" value="1"/>
</dbReference>
<comment type="function">
    <text evidence="16">Photoreceptor synaptic protein essential for normal vision. Involved in synapse formation in cone photoreceptor cells.</text>
</comment>
<evidence type="ECO:0000256" key="22">
    <source>
        <dbReference type="SAM" id="Phobius"/>
    </source>
</evidence>
<evidence type="ECO:0000256" key="12">
    <source>
        <dbReference type="ARBA" id="ARBA00023180"/>
    </source>
</evidence>
<dbReference type="STRING" id="9555.ENSPANP00000020217"/>
<dbReference type="GO" id="GO:0099536">
    <property type="term" value="P:synaptic signaling"/>
    <property type="evidence" value="ECO:0007669"/>
    <property type="project" value="Ensembl"/>
</dbReference>
<dbReference type="InterPro" id="IPR001611">
    <property type="entry name" value="Leu-rich_rpt"/>
</dbReference>
<dbReference type="SUPFAM" id="SSF49265">
    <property type="entry name" value="Fibronectin type III"/>
    <property type="match status" value="1"/>
</dbReference>
<dbReference type="PROSITE" id="PS50835">
    <property type="entry name" value="IG_LIKE"/>
    <property type="match status" value="1"/>
</dbReference>
<dbReference type="GO" id="GO:0005789">
    <property type="term" value="C:endoplasmic reticulum membrane"/>
    <property type="evidence" value="ECO:0007669"/>
    <property type="project" value="UniProtKB-SubCell"/>
</dbReference>
<evidence type="ECO:0000256" key="16">
    <source>
        <dbReference type="ARBA" id="ARBA00058974"/>
    </source>
</evidence>
<evidence type="ECO:0000256" key="3">
    <source>
        <dbReference type="ARBA" id="ARBA00022606"/>
    </source>
</evidence>
<feature type="domain" description="Fibronectin type-III" evidence="25">
    <location>
        <begin position="543"/>
        <end position="631"/>
    </location>
</feature>
<dbReference type="PANTHER" id="PTHR45842">
    <property type="entry name" value="SYNAPTIC ADHESION-LIKE MOLECULE SALM"/>
    <property type="match status" value="1"/>
</dbReference>
<dbReference type="GO" id="GO:0007601">
    <property type="term" value="P:visual perception"/>
    <property type="evidence" value="ECO:0007669"/>
    <property type="project" value="UniProtKB-KW"/>
</dbReference>
<dbReference type="InterPro" id="IPR003598">
    <property type="entry name" value="Ig_sub2"/>
</dbReference>
<evidence type="ECO:0000256" key="19">
    <source>
        <dbReference type="ARBA" id="ARBA00079569"/>
    </source>
</evidence>
<dbReference type="HOGENOM" id="CLU_019650_0_0_1"/>
<dbReference type="InterPro" id="IPR000483">
    <property type="entry name" value="Cys-rich_flank_reg_C"/>
</dbReference>
<sequence length="736" mass="79487">MTVPWLFASGKLPTCLALLCPGLSGPVAIAMEGGPPPPPSGRSDSESNKPLSAGAGTPLPNPQPVSVYPMASGGGVRGWRASGQLLGLLGLLGRWDGAVQGQAPAWAREEPGAMRVALGMLWLLALGWPPQARGFCPSQCSCSLHIMGDGSKARTVVCNDPDMTLPPASIPPDTSRLRLERTAIRRVPAEAFRPLGRLEQLWLPYNALSELNALMLRGLRRLRELRLPGNRLATFPWAALRDAPQLRLLDLQANRLSAVPPEAARFLENLTFLDLSSNQLMRLPQELIMSWAHLKTGIFPHSHHPRLVLGLQDNPWACDCQLYDLVHLLDGWAPNLAFIETELRCASPRSLAGVAFSQLELRKCQGPELHPGVANIRSPLGGTALLRCGATGVPGPEMSWRRANGRPLNGTVHEEVSSDGTSWTLLGLPAVSHLDSGDYICQAKNFLGASETVISLIVTEPQTSTEHSGSPGALWARTGGGGEAAAYNNKLVARHVPQIPKPAVLATGPSVPSSKEELTLQHFQMDALGELSDGRAGPSEARMVRSVKVVGDTYHSVSLVWKAPKAKNTTAFNVLYAVFGQHSMRRVIVQPGKTRVTITGLLPKTKYVACVCVQGLVPRKEQCVIFSTNEVVDAENTQQLINVVVISVAVVIALPLTLLVCCGALQRRCRKCFNRDSTEATVTYINLERLGHSEDGLEELSRHSVSEADRLLSARSSVDFQAFGVKGGRRINEYFC</sequence>
<dbReference type="GeneTree" id="ENSGT00940000156033"/>
<feature type="transmembrane region" description="Helical" evidence="22">
    <location>
        <begin position="640"/>
        <end position="665"/>
    </location>
</feature>
<dbReference type="Bgee" id="ENSPANG00000022599">
    <property type="expression patterns" value="Expressed in pineal body and 3 other cell types or tissues"/>
</dbReference>
<dbReference type="Ensembl" id="ENSPANT00000019071.3">
    <property type="protein sequence ID" value="ENSPANP00000020217.3"/>
    <property type="gene ID" value="ENSPANG00000022599.3"/>
</dbReference>
<dbReference type="KEGG" id="panu:101009676"/>
<evidence type="ECO:0000256" key="5">
    <source>
        <dbReference type="ARBA" id="ARBA00022692"/>
    </source>
</evidence>
<dbReference type="Pfam" id="PF13855">
    <property type="entry name" value="LRR_8"/>
    <property type="match status" value="1"/>
</dbReference>
<evidence type="ECO:0000256" key="14">
    <source>
        <dbReference type="ARBA" id="ARBA00023305"/>
    </source>
</evidence>
<keyword evidence="7" id="KW-0677">Repeat</keyword>
<feature type="domain" description="Ig-like" evidence="24">
    <location>
        <begin position="367"/>
        <end position="459"/>
    </location>
</feature>
<keyword evidence="13" id="KW-0966">Cell projection</keyword>
<evidence type="ECO:0000256" key="17">
    <source>
        <dbReference type="ARBA" id="ARBA00068065"/>
    </source>
</evidence>
<keyword evidence="27" id="KW-1185">Reference proteome</keyword>
<evidence type="ECO:0000256" key="21">
    <source>
        <dbReference type="SAM" id="MobiDB-lite"/>
    </source>
</evidence>
<dbReference type="eggNOG" id="KOG3510">
    <property type="taxonomic scope" value="Eukaryota"/>
</dbReference>
<dbReference type="SMART" id="SM00082">
    <property type="entry name" value="LRRCT"/>
    <property type="match status" value="1"/>
</dbReference>
<feature type="signal peptide" evidence="23">
    <location>
        <begin position="1"/>
        <end position="17"/>
    </location>
</feature>
<dbReference type="SMART" id="SM00409">
    <property type="entry name" value="IG"/>
    <property type="match status" value="1"/>
</dbReference>
<evidence type="ECO:0000256" key="20">
    <source>
        <dbReference type="ARBA" id="ARBA00080094"/>
    </source>
</evidence>
<evidence type="ECO:0000256" key="2">
    <source>
        <dbReference type="ARBA" id="ARBA00004279"/>
    </source>
</evidence>
<reference evidence="26 27" key="1">
    <citation type="submission" date="2012-03" db="EMBL/GenBank/DDBJ databases">
        <title>Whole Genome Assembly of Papio anubis.</title>
        <authorList>
            <person name="Liu Y.L."/>
            <person name="Abraham K.A."/>
            <person name="Akbar H.A."/>
            <person name="Ali S.A."/>
            <person name="Anosike U.A."/>
            <person name="Aqrawi P.A."/>
            <person name="Arias F.A."/>
            <person name="Attaway T.A."/>
            <person name="Awwad R.A."/>
            <person name="Babu C.B."/>
            <person name="Bandaranaike D.B."/>
            <person name="Battles P.B."/>
            <person name="Bell A.B."/>
            <person name="Beltran B.B."/>
            <person name="Berhane-Mersha D.B."/>
            <person name="Bess C.B."/>
            <person name="Bickham C.B."/>
            <person name="Bolden T.B."/>
            <person name="Carter K.C."/>
            <person name="Chau D.C."/>
            <person name="Chavez A.C."/>
            <person name="Clerc-Blankenburg K.C."/>
            <person name="Coyle M.C."/>
            <person name="Dao M.D."/>
            <person name="Davila M.L.D."/>
            <person name="Davy-Carroll L.D."/>
            <person name="Denson S.D."/>
            <person name="Dinh H.D."/>
            <person name="Fernandez S.F."/>
            <person name="Fernando P.F."/>
            <person name="Forbes L.F."/>
            <person name="Francis C.F."/>
            <person name="Francisco L.F."/>
            <person name="Fu Q.F."/>
            <person name="Garcia-Iii R.G."/>
            <person name="Garrett T.G."/>
            <person name="Gross S.G."/>
            <person name="Gubbala S.G."/>
            <person name="Hirani K.H."/>
            <person name="Hogues M.H."/>
            <person name="Hollins B.H."/>
            <person name="Jackson L.J."/>
            <person name="Javaid M.J."/>
            <person name="Jhangiani S.J."/>
            <person name="Johnson A.J."/>
            <person name="Johnson B.J."/>
            <person name="Jones J.J."/>
            <person name="Joshi V.J."/>
            <person name="Kalu J.K."/>
            <person name="Khan N.K."/>
            <person name="Korchina V.K."/>
            <person name="Kovar C.K."/>
            <person name="Lago L.L."/>
            <person name="Lara F.L."/>
            <person name="Le T.-K.L."/>
            <person name="Lee S.L."/>
            <person name="Legall-Iii F.L."/>
            <person name="Lemon S.L."/>
            <person name="Liu J.L."/>
            <person name="Liu Y.-S.L."/>
            <person name="Liyanage D.L."/>
            <person name="Lopez J.L."/>
            <person name="Lorensuhewa L.L."/>
            <person name="Mata R.M."/>
            <person name="Mathew T.M."/>
            <person name="Mercado C.M."/>
            <person name="Mercado I.M."/>
            <person name="Morales K.M."/>
            <person name="Morgan M.M."/>
            <person name="Munidasa M.M."/>
            <person name="Ngo D.N."/>
            <person name="Nguyen L.N."/>
            <person name="Nguyen T.N."/>
            <person name="Nguyen N.N."/>
            <person name="Obregon M.O."/>
            <person name="Okwuonu G.O."/>
            <person name="Ongeri F.O."/>
            <person name="Onwere C.O."/>
            <person name="Osifeso I.O."/>
            <person name="Parra A.P."/>
            <person name="Patil S.P."/>
            <person name="Perez A.P."/>
            <person name="Perez Y.P."/>
            <person name="Pham C.P."/>
            <person name="Pu L.-L.P."/>
            <person name="Puazo M.P."/>
            <person name="Quiroz J.Q."/>
            <person name="Rouhana J.R."/>
            <person name="Ruiz M.R."/>
            <person name="Ruiz S.-J.R."/>
            <person name="Saada N.S."/>
            <person name="Santibanez J.S."/>
            <person name="Scheel M.S."/>
            <person name="Schneider B.S."/>
            <person name="Simmons D.S."/>
            <person name="Sisson I.S."/>
            <person name="Tang L.-Y.T."/>
            <person name="Thornton R.T."/>
            <person name="Tisius J.T."/>
            <person name="Toledanes G.T."/>
            <person name="Trejos Z.T."/>
            <person name="Usmani K.U."/>
            <person name="Varghese R.V."/>
            <person name="Vattathil S.V."/>
            <person name="Vee V.V."/>
            <person name="Walker D.W."/>
            <person name="Weissenberger G.W."/>
            <person name="White C.W."/>
            <person name="Williams A.W."/>
            <person name="Woodworth J.W."/>
            <person name="Wright R.W."/>
            <person name="Zhu Y.Z."/>
            <person name="Han Y.H."/>
            <person name="Newsham I.N."/>
            <person name="Nazareth L.N."/>
            <person name="Worley K.W."/>
            <person name="Muzny D.M."/>
            <person name="Rogers J.R."/>
            <person name="Gibbs R.G."/>
        </authorList>
    </citation>
    <scope>NUCLEOTIDE SEQUENCE [LARGE SCALE GENOMIC DNA]</scope>
</reference>
<dbReference type="PROSITE" id="PS51450">
    <property type="entry name" value="LRR"/>
    <property type="match status" value="1"/>
</dbReference>
<evidence type="ECO:0000256" key="13">
    <source>
        <dbReference type="ARBA" id="ARBA00023273"/>
    </source>
</evidence>
<dbReference type="OMA" id="IVCVCVK"/>
<dbReference type="SMART" id="SM00408">
    <property type="entry name" value="IGc2"/>
    <property type="match status" value="1"/>
</dbReference>